<dbReference type="PROSITE" id="PS50835">
    <property type="entry name" value="IG_LIKE"/>
    <property type="match status" value="1"/>
</dbReference>
<reference evidence="3" key="2">
    <citation type="journal article" date="2023" name="Science">
        <title>Genomic signatures of disease resistance in endangered staghorn corals.</title>
        <authorList>
            <person name="Vollmer S.V."/>
            <person name="Selwyn J.D."/>
            <person name="Despard B.A."/>
            <person name="Roesel C.L."/>
        </authorList>
    </citation>
    <scope>NUCLEOTIDE SEQUENCE</scope>
    <source>
        <strain evidence="3">K2</strain>
    </source>
</reference>
<evidence type="ECO:0000256" key="1">
    <source>
        <dbReference type="SAM" id="Phobius"/>
    </source>
</evidence>
<evidence type="ECO:0000313" key="3">
    <source>
        <dbReference type="EMBL" id="KAK2569743.1"/>
    </source>
</evidence>
<keyword evidence="4" id="KW-1185">Reference proteome</keyword>
<dbReference type="InterPro" id="IPR036179">
    <property type="entry name" value="Ig-like_dom_sf"/>
</dbReference>
<reference evidence="3" key="1">
    <citation type="journal article" date="2023" name="G3 (Bethesda)">
        <title>Whole genome assembly and annotation of the endangered Caribbean coral Acropora cervicornis.</title>
        <authorList>
            <person name="Selwyn J.D."/>
            <person name="Vollmer S.V."/>
        </authorList>
    </citation>
    <scope>NUCLEOTIDE SEQUENCE</scope>
    <source>
        <strain evidence="3">K2</strain>
    </source>
</reference>
<name>A0AAD9QYB3_ACRCE</name>
<keyword evidence="1" id="KW-1133">Transmembrane helix</keyword>
<dbReference type="InterPro" id="IPR013783">
    <property type="entry name" value="Ig-like_fold"/>
</dbReference>
<sequence>MILSTAVPVIEEDVCPPFVICEMGTLCLLFCFATSEYPKKVIYSWTKNGISLTDGDTFKIINNSVVVRPHRMEDYGVYACKASNGIYATTYNITLGVKLNSSPVVIRRAENGSESKFYLDCIVQPWKCVSSSILHVTLDINCIHDGKKDPIGHDSRFVITVTALSTVIMLLLIPIGLLLWQRRKMSRQNTNVSENWHTHAHSQSRVLMSLGSETEQAYMELQPQGGSLKHVYQTLQGKAENTDFNVQSNKDNVVQDAGDYEIAATF</sequence>
<protein>
    <recommendedName>
        <fullName evidence="2">Ig-like domain-containing protein</fullName>
    </recommendedName>
</protein>
<dbReference type="Pfam" id="PF13927">
    <property type="entry name" value="Ig_3"/>
    <property type="match status" value="1"/>
</dbReference>
<comment type="caution">
    <text evidence="3">The sequence shown here is derived from an EMBL/GenBank/DDBJ whole genome shotgun (WGS) entry which is preliminary data.</text>
</comment>
<evidence type="ECO:0000259" key="2">
    <source>
        <dbReference type="PROSITE" id="PS50835"/>
    </source>
</evidence>
<evidence type="ECO:0000313" key="4">
    <source>
        <dbReference type="Proteomes" id="UP001249851"/>
    </source>
</evidence>
<gene>
    <name evidence="3" type="ORF">P5673_005581</name>
</gene>
<dbReference type="InterPro" id="IPR007110">
    <property type="entry name" value="Ig-like_dom"/>
</dbReference>
<feature type="domain" description="Ig-like" evidence="2">
    <location>
        <begin position="8"/>
        <end position="94"/>
    </location>
</feature>
<dbReference type="Gene3D" id="2.60.40.10">
    <property type="entry name" value="Immunoglobulins"/>
    <property type="match status" value="1"/>
</dbReference>
<organism evidence="3 4">
    <name type="scientific">Acropora cervicornis</name>
    <name type="common">Staghorn coral</name>
    <dbReference type="NCBI Taxonomy" id="6130"/>
    <lineage>
        <taxon>Eukaryota</taxon>
        <taxon>Metazoa</taxon>
        <taxon>Cnidaria</taxon>
        <taxon>Anthozoa</taxon>
        <taxon>Hexacorallia</taxon>
        <taxon>Scleractinia</taxon>
        <taxon>Astrocoeniina</taxon>
        <taxon>Acroporidae</taxon>
        <taxon>Acropora</taxon>
    </lineage>
</organism>
<dbReference type="Proteomes" id="UP001249851">
    <property type="component" value="Unassembled WGS sequence"/>
</dbReference>
<dbReference type="SUPFAM" id="SSF48726">
    <property type="entry name" value="Immunoglobulin"/>
    <property type="match status" value="1"/>
</dbReference>
<keyword evidence="1" id="KW-0472">Membrane</keyword>
<feature type="transmembrane region" description="Helical" evidence="1">
    <location>
        <begin position="157"/>
        <end position="180"/>
    </location>
</feature>
<dbReference type="AlphaFoldDB" id="A0AAD9QYB3"/>
<proteinExistence type="predicted"/>
<keyword evidence="1" id="KW-0812">Transmembrane</keyword>
<dbReference type="EMBL" id="JARQWQ010000009">
    <property type="protein sequence ID" value="KAK2569743.1"/>
    <property type="molecule type" value="Genomic_DNA"/>
</dbReference>
<accession>A0AAD9QYB3</accession>